<dbReference type="InterPro" id="IPR047798">
    <property type="entry name" value="BPSS1780-like"/>
</dbReference>
<dbReference type="Proteomes" id="UP000192721">
    <property type="component" value="Unassembled WGS sequence"/>
</dbReference>
<accession>A0A1W0CPX6</accession>
<reference evidence="2 3" key="1">
    <citation type="submission" date="2017-02" db="EMBL/GenBank/DDBJ databases">
        <title>Chromobacterium haemolyticum H5244.</title>
        <authorList>
            <person name="Gulvik C.A."/>
        </authorList>
    </citation>
    <scope>NUCLEOTIDE SEQUENCE [LARGE SCALE GENOMIC DNA]</scope>
    <source>
        <strain evidence="2 3">H5244</strain>
    </source>
</reference>
<dbReference type="AlphaFoldDB" id="A0A1W0CPX6"/>
<evidence type="ECO:0000313" key="3">
    <source>
        <dbReference type="Proteomes" id="UP000192721"/>
    </source>
</evidence>
<organism evidence="2 3">
    <name type="scientific">Chromobacterium haemolyticum</name>
    <dbReference type="NCBI Taxonomy" id="394935"/>
    <lineage>
        <taxon>Bacteria</taxon>
        <taxon>Pseudomonadati</taxon>
        <taxon>Pseudomonadota</taxon>
        <taxon>Betaproteobacteria</taxon>
        <taxon>Neisseriales</taxon>
        <taxon>Chromobacteriaceae</taxon>
        <taxon>Chromobacterium</taxon>
    </lineage>
</organism>
<dbReference type="NCBIfam" id="NF041043">
    <property type="entry name" value="BPSS1780_fam"/>
    <property type="match status" value="1"/>
</dbReference>
<proteinExistence type="predicted"/>
<gene>
    <name evidence="2" type="ORF">B0T45_15265</name>
</gene>
<comment type="caution">
    <text evidence="2">The sequence shown here is derived from an EMBL/GenBank/DDBJ whole genome shotgun (WGS) entry which is preliminary data.</text>
</comment>
<evidence type="ECO:0000313" key="2">
    <source>
        <dbReference type="EMBL" id="OQS36854.1"/>
    </source>
</evidence>
<keyword evidence="1" id="KW-1133">Transmembrane helix</keyword>
<feature type="transmembrane region" description="Helical" evidence="1">
    <location>
        <begin position="107"/>
        <end position="131"/>
    </location>
</feature>
<keyword evidence="1" id="KW-0812">Transmembrane</keyword>
<evidence type="ECO:0000256" key="1">
    <source>
        <dbReference type="SAM" id="Phobius"/>
    </source>
</evidence>
<keyword evidence="1" id="KW-0472">Membrane</keyword>
<dbReference type="RefSeq" id="WP_052370748.1">
    <property type="nucleotide sequence ID" value="NZ_CP109905.1"/>
</dbReference>
<dbReference type="EMBL" id="MUKV01000021">
    <property type="protein sequence ID" value="OQS36854.1"/>
    <property type="molecule type" value="Genomic_DNA"/>
</dbReference>
<name>A0A1W0CPX6_9NEIS</name>
<feature type="transmembrane region" description="Helical" evidence="1">
    <location>
        <begin position="34"/>
        <end position="53"/>
    </location>
</feature>
<evidence type="ECO:0008006" key="4">
    <source>
        <dbReference type="Google" id="ProtNLM"/>
    </source>
</evidence>
<feature type="transmembrane region" description="Helical" evidence="1">
    <location>
        <begin position="137"/>
        <end position="166"/>
    </location>
</feature>
<sequence length="251" mass="26715">MQSFDALPAPRKVAFGRGWRWIVEAFYIVRQQPLTWILLALAYLVINFIVSMIPLLGGPLSFFLAPVFAAGFILAAKKCEQGSELELGDLFAGFKTALRPLINVGMLYLAILIVIGIALGLLMGAMGVSVAKSDPNAIPVIAGPIALAAFIGGVAVFLVSLAYWFAPALVTLNQAGPWQAIRASLQAGLANWGAVLVSGLMLAVLAFIAMIPLGLGLLLWFPVLYVTAYTGWKDIFGQSAAPARPDEPVVF</sequence>
<protein>
    <recommendedName>
        <fullName evidence="4">DUF2189 domain-containing protein</fullName>
    </recommendedName>
</protein>